<evidence type="ECO:0000259" key="2">
    <source>
        <dbReference type="PROSITE" id="PS51222"/>
    </source>
</evidence>
<keyword evidence="4" id="KW-1185">Reference proteome</keyword>
<feature type="region of interest" description="Disordered" evidence="1">
    <location>
        <begin position="974"/>
        <end position="1011"/>
    </location>
</feature>
<gene>
    <name evidence="3" type="ORF">AAHA92_27206</name>
</gene>
<dbReference type="PANTHER" id="PTHR46444:SF9">
    <property type="entry name" value="DCD (DEVELOPMENT AND CELL DEATH) DOMAIN PROTEIN"/>
    <property type="match status" value="1"/>
</dbReference>
<comment type="caution">
    <text evidence="3">The sequence shown here is derived from an EMBL/GenBank/DDBJ whole genome shotgun (WGS) entry which is preliminary data.</text>
</comment>
<dbReference type="PANTHER" id="PTHR46444">
    <property type="entry name" value="DCD (DEVELOPMENT AND CELL DEATH) DOMAIN PROTEIN-RELATED"/>
    <property type="match status" value="1"/>
</dbReference>
<evidence type="ECO:0000313" key="3">
    <source>
        <dbReference type="EMBL" id="KAL1538461.1"/>
    </source>
</evidence>
<accession>A0ABD1G2W3</accession>
<feature type="compositionally biased region" description="Polar residues" evidence="1">
    <location>
        <begin position="993"/>
        <end position="1011"/>
    </location>
</feature>
<feature type="compositionally biased region" description="Basic and acidic residues" evidence="1">
    <location>
        <begin position="870"/>
        <end position="891"/>
    </location>
</feature>
<feature type="region of interest" description="Disordered" evidence="1">
    <location>
        <begin position="925"/>
        <end position="958"/>
    </location>
</feature>
<feature type="domain" description="DCD" evidence="2">
    <location>
        <begin position="14"/>
        <end position="144"/>
    </location>
</feature>
<proteinExistence type="predicted"/>
<feature type="region of interest" description="Disordered" evidence="1">
    <location>
        <begin position="581"/>
        <end position="626"/>
    </location>
</feature>
<protein>
    <recommendedName>
        <fullName evidence="2">DCD domain-containing protein</fullName>
    </recommendedName>
</protein>
<dbReference type="EMBL" id="JBEAFC010000010">
    <property type="protein sequence ID" value="KAL1538461.1"/>
    <property type="molecule type" value="Genomic_DNA"/>
</dbReference>
<feature type="region of interest" description="Disordered" evidence="1">
    <location>
        <begin position="865"/>
        <end position="898"/>
    </location>
</feature>
<dbReference type="PROSITE" id="PS51222">
    <property type="entry name" value="DCD"/>
    <property type="match status" value="1"/>
</dbReference>
<dbReference type="SMART" id="SM00767">
    <property type="entry name" value="DCD"/>
    <property type="match status" value="1"/>
</dbReference>
<organism evidence="3 4">
    <name type="scientific">Salvia divinorum</name>
    <name type="common">Maria pastora</name>
    <name type="synonym">Diviner's sage</name>
    <dbReference type="NCBI Taxonomy" id="28513"/>
    <lineage>
        <taxon>Eukaryota</taxon>
        <taxon>Viridiplantae</taxon>
        <taxon>Streptophyta</taxon>
        <taxon>Embryophyta</taxon>
        <taxon>Tracheophyta</taxon>
        <taxon>Spermatophyta</taxon>
        <taxon>Magnoliopsida</taxon>
        <taxon>eudicotyledons</taxon>
        <taxon>Gunneridae</taxon>
        <taxon>Pentapetalae</taxon>
        <taxon>asterids</taxon>
        <taxon>lamiids</taxon>
        <taxon>Lamiales</taxon>
        <taxon>Lamiaceae</taxon>
        <taxon>Nepetoideae</taxon>
        <taxon>Mentheae</taxon>
        <taxon>Salviinae</taxon>
        <taxon>Salvia</taxon>
        <taxon>Salvia subgen. Calosphace</taxon>
    </lineage>
</organism>
<dbReference type="Proteomes" id="UP001567538">
    <property type="component" value="Unassembled WGS sequence"/>
</dbReference>
<evidence type="ECO:0000256" key="1">
    <source>
        <dbReference type="SAM" id="MobiDB-lite"/>
    </source>
</evidence>
<dbReference type="InterPro" id="IPR013989">
    <property type="entry name" value="Dev_and_cell_death_domain"/>
</dbReference>
<evidence type="ECO:0000313" key="4">
    <source>
        <dbReference type="Proteomes" id="UP001567538"/>
    </source>
</evidence>
<feature type="compositionally biased region" description="Polar residues" evidence="1">
    <location>
        <begin position="595"/>
        <end position="610"/>
    </location>
</feature>
<dbReference type="Pfam" id="PF10539">
    <property type="entry name" value="Dev_Cell_Death"/>
    <property type="match status" value="1"/>
</dbReference>
<reference evidence="3 4" key="1">
    <citation type="submission" date="2024-06" db="EMBL/GenBank/DDBJ databases">
        <title>A chromosome level genome sequence of Diviner's sage (Salvia divinorum).</title>
        <authorList>
            <person name="Ford S.A."/>
            <person name="Ro D.-K."/>
            <person name="Ness R.W."/>
            <person name="Phillips M.A."/>
        </authorList>
    </citation>
    <scope>NUCLEOTIDE SEQUENCE [LARGE SCALE GENOMIC DNA]</scope>
    <source>
        <strain evidence="3">SAF-2024a</strain>
        <tissue evidence="3">Leaf</tissue>
    </source>
</reference>
<dbReference type="AlphaFoldDB" id="A0ABD1G2W3"/>
<sequence>MDYHEQDNGASGNIPEFGAIFLSNIQIKNECLQQNIFALPSSHAEFVRHVKEGMVLFLFETRKRELFGVYQASSDGAVDINPHAFSYSGQHFPAQVCFRQIWHCDPISENEFKDAIIENYFSARKFNFGLSKDQVRSLLYLFSSRKIKSKMPAQPRSDAIVEVSAKESRLVADDRYELSERRYMAPFEYDDHVGSLTRGKEDEAWVHNRAIAEGNVYPFPRDDFLSKRRRIGKEGRFTTNDVAGNALYGHGYQRAFRTGSPKDSLDEVRTLTNAGRFLSVQRGNEGQVNNIQTRAQYREHSMEPLDVRAHGDYTSLQRSTLRDDYNIHSGRQQTFASDNYESLAQSKHLGDDNRFLLDDCVIRDSDINVVKSVAISDHDLNLCRQERDIVNDREWLIDRKLENRYHLDRGGSTISAVDPSASHLHKIRNTDAARRFQIDGNEPRFGTCSAEGFSSKTVLHPRHCGYRIIEGRKYPIVEGRSTENTVDEVSPTLATNAGYVADEDIQILDSARYRKSERVDYRDLSQTHTNPVMSMKYPCFSKPEQNLSSFPDKFPEEQLSQFTVSRGFHLSPSIFEDSTITRTVPYSPDHPNLSHGYSASKEANQNSTSMHKNHQRDSSLGNFYPLSSSRLQQYPSELEKSGRPQEAIEYRDNGFATSTSCPRSSLLRESPNSFLNPNFSMDMDLNTSAPVNYRGSLPSKLSPHCIDPEIFEGQRGLLAYYPKSTDHDFAFDGYLPEASENWRKHGIGMSAGKYSNCSESQDLGMDICQREKNLAIYGNQHFRFSRNMDPRELHKSSGANSTLNRRSVFTRLSSKSSQFSEERNDIDVNHQDCYIDATADDVMEMLKQDNTMSLRKLGKPGVVEQPSECAVHEKKTQCHMETEHSSMENKRRTNATQATADSMDEFPKETRTLDFKRRSERKKWVGISSGSASHISPKDAREVVKSSTNSTSRRKKLVRPTFSNTDTASVAATHCNETSQPPAPILDKDGKQSSETATSVLESEIPSDSTNVLAPHTRHEMMNCNEEPPYPEEQKDAVARVLPSPSVEHGKDDNDIHVSFSEVPRETSQQMTSDIQTSVEDGLAKDNDGAIITNLDLPEPSLEGVELGSGCKNNEEKRLKKMKIILTTKKDVKASSSQ</sequence>
<name>A0ABD1G2W3_SALDI</name>